<dbReference type="EMBL" id="JANPWB010000002">
    <property type="protein sequence ID" value="KAJ1208904.1"/>
    <property type="molecule type" value="Genomic_DNA"/>
</dbReference>
<dbReference type="AlphaFoldDB" id="A0AAV7W6X5"/>
<accession>A0AAV7W6X5</accession>
<comment type="caution">
    <text evidence="2">The sequence shown here is derived from an EMBL/GenBank/DDBJ whole genome shotgun (WGS) entry which is preliminary data.</text>
</comment>
<feature type="compositionally biased region" description="Polar residues" evidence="1">
    <location>
        <begin position="145"/>
        <end position="158"/>
    </location>
</feature>
<feature type="compositionally biased region" description="Low complexity" evidence="1">
    <location>
        <begin position="254"/>
        <end position="268"/>
    </location>
</feature>
<sequence>MGQVEGVHKKARRTVDIVIRQLLTPGEFQASALGGGCSVAVRRHQERPGCALVKGLVWSARVYIRLILGDGLAHTVSTNFCFLFGRCPQGVRDNYGERRQPGDDTPGVRRSELTVGDQRRPQAEAAEQEAHEPCRHPRSRAGVRRQQSFLPRTPQPGSSRYRDRGGVMRAPEGPLSSSLSGLGVPLTRVCPSPEAPLLPGMPPRTVEALAGESAGRVVREPLPLRLPLELAEERQLHAAPLTPESSASERAQRLPAALSGSAPSASNGALGCRCSVCLSVLTQSSCFC</sequence>
<name>A0AAV7W6X5_PLEWA</name>
<dbReference type="Proteomes" id="UP001066276">
    <property type="component" value="Chromosome 1_2"/>
</dbReference>
<evidence type="ECO:0000256" key="1">
    <source>
        <dbReference type="SAM" id="MobiDB-lite"/>
    </source>
</evidence>
<feature type="compositionally biased region" description="Basic and acidic residues" evidence="1">
    <location>
        <begin position="94"/>
        <end position="135"/>
    </location>
</feature>
<protein>
    <submittedName>
        <fullName evidence="2">Uncharacterized protein</fullName>
    </submittedName>
</protein>
<reference evidence="2" key="1">
    <citation type="journal article" date="2022" name="bioRxiv">
        <title>Sequencing and chromosome-scale assembly of the giantPleurodeles waltlgenome.</title>
        <authorList>
            <person name="Brown T."/>
            <person name="Elewa A."/>
            <person name="Iarovenko S."/>
            <person name="Subramanian E."/>
            <person name="Araus A.J."/>
            <person name="Petzold A."/>
            <person name="Susuki M."/>
            <person name="Suzuki K.-i.T."/>
            <person name="Hayashi T."/>
            <person name="Toyoda A."/>
            <person name="Oliveira C."/>
            <person name="Osipova E."/>
            <person name="Leigh N.D."/>
            <person name="Simon A."/>
            <person name="Yun M.H."/>
        </authorList>
    </citation>
    <scope>NUCLEOTIDE SEQUENCE</scope>
    <source>
        <strain evidence="2">20211129_DDA</strain>
        <tissue evidence="2">Liver</tissue>
    </source>
</reference>
<proteinExistence type="predicted"/>
<evidence type="ECO:0000313" key="2">
    <source>
        <dbReference type="EMBL" id="KAJ1208904.1"/>
    </source>
</evidence>
<keyword evidence="3" id="KW-1185">Reference proteome</keyword>
<gene>
    <name evidence="2" type="ORF">NDU88_004287</name>
</gene>
<feature type="compositionally biased region" description="Low complexity" evidence="1">
    <location>
        <begin position="171"/>
        <end position="180"/>
    </location>
</feature>
<feature type="region of interest" description="Disordered" evidence="1">
    <location>
        <begin position="93"/>
        <end position="180"/>
    </location>
</feature>
<evidence type="ECO:0000313" key="3">
    <source>
        <dbReference type="Proteomes" id="UP001066276"/>
    </source>
</evidence>
<organism evidence="2 3">
    <name type="scientific">Pleurodeles waltl</name>
    <name type="common">Iberian ribbed newt</name>
    <dbReference type="NCBI Taxonomy" id="8319"/>
    <lineage>
        <taxon>Eukaryota</taxon>
        <taxon>Metazoa</taxon>
        <taxon>Chordata</taxon>
        <taxon>Craniata</taxon>
        <taxon>Vertebrata</taxon>
        <taxon>Euteleostomi</taxon>
        <taxon>Amphibia</taxon>
        <taxon>Batrachia</taxon>
        <taxon>Caudata</taxon>
        <taxon>Salamandroidea</taxon>
        <taxon>Salamandridae</taxon>
        <taxon>Pleurodelinae</taxon>
        <taxon>Pleurodeles</taxon>
    </lineage>
</organism>
<feature type="region of interest" description="Disordered" evidence="1">
    <location>
        <begin position="238"/>
        <end position="268"/>
    </location>
</feature>